<accession>A0A1H0MN95</accession>
<gene>
    <name evidence="8" type="ORF">SAMN05216259_11325</name>
</gene>
<dbReference type="PIRSF" id="PIRSF000190">
    <property type="entry name" value="Pyd_amn-ph_oxd"/>
    <property type="match status" value="1"/>
</dbReference>
<evidence type="ECO:0000256" key="4">
    <source>
        <dbReference type="ARBA" id="ARBA00023002"/>
    </source>
</evidence>
<feature type="binding site" evidence="5">
    <location>
        <position position="108"/>
    </location>
    <ligand>
        <name>FMN</name>
        <dbReference type="ChEBI" id="CHEBI:58210"/>
    </ligand>
</feature>
<dbReference type="PANTHER" id="PTHR10851:SF0">
    <property type="entry name" value="PYRIDOXINE-5'-PHOSPHATE OXIDASE"/>
    <property type="match status" value="1"/>
</dbReference>
<dbReference type="Pfam" id="PF01243">
    <property type="entry name" value="PNPOx_N"/>
    <property type="match status" value="1"/>
</dbReference>
<dbReference type="InterPro" id="IPR000659">
    <property type="entry name" value="Pyridox_Oxase"/>
</dbReference>
<dbReference type="GO" id="GO:0008615">
    <property type="term" value="P:pyridoxine biosynthetic process"/>
    <property type="evidence" value="ECO:0007669"/>
    <property type="project" value="InterPro"/>
</dbReference>
<protein>
    <submittedName>
        <fullName evidence="8">Pyridoxamine 5'-phosphate oxidase</fullName>
    </submittedName>
</protein>
<keyword evidence="3 5" id="KW-0288">FMN</keyword>
<dbReference type="EMBL" id="FNIE01000013">
    <property type="protein sequence ID" value="SDO81765.1"/>
    <property type="molecule type" value="Genomic_DNA"/>
</dbReference>
<comment type="similarity">
    <text evidence="1">Belongs to the pyridoxamine 5'-phosphate oxidase family.</text>
</comment>
<name>A0A1H0MN95_9ACTN</name>
<dbReference type="RefSeq" id="WP_093787010.1">
    <property type="nucleotide sequence ID" value="NZ_FNIE01000013.1"/>
</dbReference>
<reference evidence="8 9" key="1">
    <citation type="submission" date="2016-10" db="EMBL/GenBank/DDBJ databases">
        <authorList>
            <person name="de Groot N.N."/>
        </authorList>
    </citation>
    <scope>NUCLEOTIDE SEQUENCE [LARGE SCALE GENOMIC DNA]</scope>
    <source>
        <strain evidence="8 9">CGMCC 4.2022</strain>
    </source>
</reference>
<dbReference type="InterPro" id="IPR019576">
    <property type="entry name" value="Pyridoxamine_oxidase_dimer_C"/>
</dbReference>
<dbReference type="Gene3D" id="2.30.110.10">
    <property type="entry name" value="Electron Transport, Fmn-binding Protein, Chain A"/>
    <property type="match status" value="1"/>
</dbReference>
<proteinExistence type="inferred from homology"/>
<dbReference type="Pfam" id="PF10590">
    <property type="entry name" value="PNP_phzG_C"/>
    <property type="match status" value="1"/>
</dbReference>
<dbReference type="GO" id="GO:0010181">
    <property type="term" value="F:FMN binding"/>
    <property type="evidence" value="ECO:0007669"/>
    <property type="project" value="InterPro"/>
</dbReference>
<feature type="domain" description="Pyridoxine 5'-phosphate oxidase dimerisation C-terminal" evidence="7">
    <location>
        <begin position="200"/>
        <end position="238"/>
    </location>
</feature>
<dbReference type="GO" id="GO:0004733">
    <property type="term" value="F:pyridoxamine phosphate oxidase activity"/>
    <property type="evidence" value="ECO:0007669"/>
    <property type="project" value="InterPro"/>
</dbReference>
<evidence type="ECO:0000259" key="6">
    <source>
        <dbReference type="Pfam" id="PF01243"/>
    </source>
</evidence>
<keyword evidence="4" id="KW-0560">Oxidoreductase</keyword>
<feature type="binding site" evidence="5">
    <location>
        <position position="130"/>
    </location>
    <ligand>
        <name>FMN</name>
        <dbReference type="ChEBI" id="CHEBI:58210"/>
    </ligand>
</feature>
<evidence type="ECO:0000256" key="3">
    <source>
        <dbReference type="ARBA" id="ARBA00022643"/>
    </source>
</evidence>
<evidence type="ECO:0000256" key="5">
    <source>
        <dbReference type="PIRSR" id="PIRSR000190-2"/>
    </source>
</evidence>
<dbReference type="Proteomes" id="UP000199341">
    <property type="component" value="Unassembled WGS sequence"/>
</dbReference>
<evidence type="ECO:0000256" key="2">
    <source>
        <dbReference type="ARBA" id="ARBA00022630"/>
    </source>
</evidence>
<dbReference type="STRING" id="310781.SAMN05216259_11325"/>
<keyword evidence="9" id="KW-1185">Reference proteome</keyword>
<dbReference type="PANTHER" id="PTHR10851">
    <property type="entry name" value="PYRIDOXINE-5-PHOSPHATE OXIDASE"/>
    <property type="match status" value="1"/>
</dbReference>
<feature type="binding site" evidence="5">
    <location>
        <position position="220"/>
    </location>
    <ligand>
        <name>FMN</name>
        <dbReference type="ChEBI" id="CHEBI:58210"/>
    </ligand>
</feature>
<dbReference type="SUPFAM" id="SSF50475">
    <property type="entry name" value="FMN-binding split barrel"/>
    <property type="match status" value="1"/>
</dbReference>
<feature type="domain" description="Pyridoxamine 5'-phosphate oxidase N-terminal" evidence="6">
    <location>
        <begin position="57"/>
        <end position="170"/>
    </location>
</feature>
<keyword evidence="2" id="KW-0285">Flavoprotein</keyword>
<evidence type="ECO:0000313" key="9">
    <source>
        <dbReference type="Proteomes" id="UP000199341"/>
    </source>
</evidence>
<dbReference type="InterPro" id="IPR012349">
    <property type="entry name" value="Split_barrel_FMN-bd"/>
</dbReference>
<dbReference type="OrthoDB" id="9780392at2"/>
<evidence type="ECO:0000256" key="1">
    <source>
        <dbReference type="ARBA" id="ARBA00007301"/>
    </source>
</evidence>
<evidence type="ECO:0000313" key="8">
    <source>
        <dbReference type="EMBL" id="SDO81765.1"/>
    </source>
</evidence>
<evidence type="ECO:0000259" key="7">
    <source>
        <dbReference type="Pfam" id="PF10590"/>
    </source>
</evidence>
<dbReference type="AlphaFoldDB" id="A0A1H0MN95"/>
<sequence length="238" mass="25554">MGTAGGANGADGDAVARADAELLERTRSAPVLAGTLPHFDPEAAPAEPGPLFAEWLAQALDDGVPEPQVMTLSTAGADAVPSARVLILRGIDTAACAYDFATDSRSPKSHDLAANPQAALTWYWPAHGRQIRMAGPVTLLGEDATRRDFLGRSERARAAAFAGPTSAPLDGPHAYHQALDEGHRIVSAEPSRVPATHTLHRLHAHRVEFFQADPPRFHLRLLYTRTSPSSWTRTLLWP</sequence>
<dbReference type="InterPro" id="IPR011576">
    <property type="entry name" value="Pyridox_Oxase_N"/>
</dbReference>
<organism evidence="8 9">
    <name type="scientific">Actinacidiphila guanduensis</name>
    <dbReference type="NCBI Taxonomy" id="310781"/>
    <lineage>
        <taxon>Bacteria</taxon>
        <taxon>Bacillati</taxon>
        <taxon>Actinomycetota</taxon>
        <taxon>Actinomycetes</taxon>
        <taxon>Kitasatosporales</taxon>
        <taxon>Streptomycetaceae</taxon>
        <taxon>Actinacidiphila</taxon>
    </lineage>
</organism>
<comment type="cofactor">
    <cofactor evidence="5">
        <name>FMN</name>
        <dbReference type="ChEBI" id="CHEBI:58210"/>
    </cofactor>
    <text evidence="5">Binds 1 FMN per subunit.</text>
</comment>